<feature type="domain" description="BD-FAE-like" evidence="3">
    <location>
        <begin position="48"/>
        <end position="246"/>
    </location>
</feature>
<organism evidence="4 5">
    <name type="scientific">Christiangramia crocea</name>
    <dbReference type="NCBI Taxonomy" id="2904124"/>
    <lineage>
        <taxon>Bacteria</taxon>
        <taxon>Pseudomonadati</taxon>
        <taxon>Bacteroidota</taxon>
        <taxon>Flavobacteriia</taxon>
        <taxon>Flavobacteriales</taxon>
        <taxon>Flavobacteriaceae</taxon>
        <taxon>Christiangramia</taxon>
    </lineage>
</organism>
<comment type="caution">
    <text evidence="4">The sequence shown here is derived from an EMBL/GenBank/DDBJ whole genome shotgun (WGS) entry which is preliminary data.</text>
</comment>
<dbReference type="SUPFAM" id="SSF53474">
    <property type="entry name" value="alpha/beta-Hydrolases"/>
    <property type="match status" value="1"/>
</dbReference>
<dbReference type="Gene3D" id="3.40.50.1820">
    <property type="entry name" value="alpha/beta hydrolase"/>
    <property type="match status" value="1"/>
</dbReference>
<dbReference type="RefSeq" id="WP_240099190.1">
    <property type="nucleotide sequence ID" value="NZ_JAJSON010000024.1"/>
</dbReference>
<accession>A0A9X1UZL2</accession>
<dbReference type="Proteomes" id="UP001139344">
    <property type="component" value="Unassembled WGS sequence"/>
</dbReference>
<gene>
    <name evidence="4" type="ORF">LU635_11150</name>
</gene>
<feature type="chain" id="PRO_5040775771" evidence="2">
    <location>
        <begin position="19"/>
        <end position="302"/>
    </location>
</feature>
<feature type="signal peptide" evidence="2">
    <location>
        <begin position="1"/>
        <end position="18"/>
    </location>
</feature>
<dbReference type="EMBL" id="JAJSON010000024">
    <property type="protein sequence ID" value="MCG9972193.1"/>
    <property type="molecule type" value="Genomic_DNA"/>
</dbReference>
<dbReference type="AlphaFoldDB" id="A0A9X1UZL2"/>
<keyword evidence="1 4" id="KW-0378">Hydrolase</keyword>
<proteinExistence type="predicted"/>
<name>A0A9X1UZL2_9FLAO</name>
<evidence type="ECO:0000256" key="2">
    <source>
        <dbReference type="SAM" id="SignalP"/>
    </source>
</evidence>
<reference evidence="4" key="1">
    <citation type="submission" date="2021-12" db="EMBL/GenBank/DDBJ databases">
        <title>Description of Gramella crocea sp. nov., a new bacterium isolated from activated sludge.</title>
        <authorList>
            <person name="Zhang X."/>
        </authorList>
    </citation>
    <scope>NUCLEOTIDE SEQUENCE</scope>
    <source>
        <strain evidence="4">YB25</strain>
    </source>
</reference>
<keyword evidence="5" id="KW-1185">Reference proteome</keyword>
<dbReference type="InterPro" id="IPR050300">
    <property type="entry name" value="GDXG_lipolytic_enzyme"/>
</dbReference>
<dbReference type="InterPro" id="IPR029058">
    <property type="entry name" value="AB_hydrolase_fold"/>
</dbReference>
<keyword evidence="2" id="KW-0732">Signal</keyword>
<evidence type="ECO:0000259" key="3">
    <source>
        <dbReference type="Pfam" id="PF20434"/>
    </source>
</evidence>
<dbReference type="InterPro" id="IPR049492">
    <property type="entry name" value="BD-FAE-like_dom"/>
</dbReference>
<evidence type="ECO:0000256" key="1">
    <source>
        <dbReference type="ARBA" id="ARBA00022801"/>
    </source>
</evidence>
<dbReference type="PANTHER" id="PTHR48081">
    <property type="entry name" value="AB HYDROLASE SUPERFAMILY PROTEIN C4A8.06C"/>
    <property type="match status" value="1"/>
</dbReference>
<sequence>MKKILFYCIAFLTLQSIAAQEKYIDSLYKVGPVQTEIYSTKNGEDLIIDLYQPQKANSEKTPLIIFMHGGGFSGGSPKNPQEIKFANIAAAKGYSVGLISYRLIRKGKETGFGCDFDAAGKIKTFQLAAEDFMDAAKFMKNNSDKFNIDAEKIIVGGSSAGAEAVLNAVYNPDLIFEDSEKYSDIKFSAVISLAGAIVDVRYLNEGNAIPGLFFHGTADNLVPYATAPHHYCENSKPGYIILDGSKTIVEKLDKLKTSYLFYSFQDARHEISGMPFKHLPQVFDFLNEVVFNNNKIQTTIYK</sequence>
<dbReference type="GO" id="GO:0016787">
    <property type="term" value="F:hydrolase activity"/>
    <property type="evidence" value="ECO:0007669"/>
    <property type="project" value="UniProtKB-KW"/>
</dbReference>
<evidence type="ECO:0000313" key="5">
    <source>
        <dbReference type="Proteomes" id="UP001139344"/>
    </source>
</evidence>
<evidence type="ECO:0000313" key="4">
    <source>
        <dbReference type="EMBL" id="MCG9972193.1"/>
    </source>
</evidence>
<dbReference type="Pfam" id="PF20434">
    <property type="entry name" value="BD-FAE"/>
    <property type="match status" value="1"/>
</dbReference>
<protein>
    <submittedName>
        <fullName evidence="4">Alpha/beta hydrolase fold domain-containing protein</fullName>
    </submittedName>
</protein>